<evidence type="ECO:0000313" key="3">
    <source>
        <dbReference type="Proteomes" id="UP001371305"/>
    </source>
</evidence>
<protein>
    <submittedName>
        <fullName evidence="2">Uncharacterized protein</fullName>
    </submittedName>
</protein>
<accession>A0ABU9AVM4</accession>
<dbReference type="RefSeq" id="WP_341405561.1">
    <property type="nucleotide sequence ID" value="NZ_JBBUKT010000005.1"/>
</dbReference>
<keyword evidence="1" id="KW-1133">Transmembrane helix</keyword>
<gene>
    <name evidence="2" type="ORF">WKV53_14915</name>
</gene>
<organism evidence="2 3">
    <name type="scientific">Luteolibacter soli</name>
    <dbReference type="NCBI Taxonomy" id="3135280"/>
    <lineage>
        <taxon>Bacteria</taxon>
        <taxon>Pseudomonadati</taxon>
        <taxon>Verrucomicrobiota</taxon>
        <taxon>Verrucomicrobiia</taxon>
        <taxon>Verrucomicrobiales</taxon>
        <taxon>Verrucomicrobiaceae</taxon>
        <taxon>Luteolibacter</taxon>
    </lineage>
</organism>
<comment type="caution">
    <text evidence="2">The sequence shown here is derived from an EMBL/GenBank/DDBJ whole genome shotgun (WGS) entry which is preliminary data.</text>
</comment>
<dbReference type="Proteomes" id="UP001371305">
    <property type="component" value="Unassembled WGS sequence"/>
</dbReference>
<proteinExistence type="predicted"/>
<name>A0ABU9AVM4_9BACT</name>
<keyword evidence="3" id="KW-1185">Reference proteome</keyword>
<sequence length="154" mass="17107">MIAVAMLFGFAILMLGSDVAAIQGGWARRLELPGSWFIDYAPWVALAVFVLAVMAIVRFKVRWRWAAFVAAYVLGIFIDGYPMALMDQATRIRLGARMNEESRKVLAAKYPDLKWVSPDSSGVWVRRDAYSPELAAFVTGLVDHQEEGRGGTAH</sequence>
<evidence type="ECO:0000313" key="2">
    <source>
        <dbReference type="EMBL" id="MEK7951804.1"/>
    </source>
</evidence>
<evidence type="ECO:0000256" key="1">
    <source>
        <dbReference type="SAM" id="Phobius"/>
    </source>
</evidence>
<keyword evidence="1" id="KW-0812">Transmembrane</keyword>
<keyword evidence="1" id="KW-0472">Membrane</keyword>
<feature type="transmembrane region" description="Helical" evidence="1">
    <location>
        <begin position="66"/>
        <end position="84"/>
    </location>
</feature>
<feature type="transmembrane region" description="Helical" evidence="1">
    <location>
        <begin position="40"/>
        <end position="59"/>
    </location>
</feature>
<dbReference type="EMBL" id="JBBUKT010000005">
    <property type="protein sequence ID" value="MEK7951804.1"/>
    <property type="molecule type" value="Genomic_DNA"/>
</dbReference>
<reference evidence="2 3" key="1">
    <citation type="submission" date="2024-04" db="EMBL/GenBank/DDBJ databases">
        <title>Luteolibacter sp. isolated from soil.</title>
        <authorList>
            <person name="An J."/>
        </authorList>
    </citation>
    <scope>NUCLEOTIDE SEQUENCE [LARGE SCALE GENOMIC DNA]</scope>
    <source>
        <strain evidence="2 3">Y139</strain>
    </source>
</reference>